<dbReference type="Proteomes" id="UP001157125">
    <property type="component" value="Unassembled WGS sequence"/>
</dbReference>
<feature type="region of interest" description="Disordered" evidence="1">
    <location>
        <begin position="257"/>
        <end position="283"/>
    </location>
</feature>
<name>A0ABQ6IC64_9MICO</name>
<organism evidence="3 4">
    <name type="scientific">Demequina litorisediminis</name>
    <dbReference type="NCBI Taxonomy" id="1849022"/>
    <lineage>
        <taxon>Bacteria</taxon>
        <taxon>Bacillati</taxon>
        <taxon>Actinomycetota</taxon>
        <taxon>Actinomycetes</taxon>
        <taxon>Micrococcales</taxon>
        <taxon>Demequinaceae</taxon>
        <taxon>Demequina</taxon>
    </lineage>
</organism>
<dbReference type="SUPFAM" id="SSF51419">
    <property type="entry name" value="PLP-binding barrel"/>
    <property type="match status" value="1"/>
</dbReference>
<dbReference type="InterPro" id="IPR001608">
    <property type="entry name" value="Ala_racemase_N"/>
</dbReference>
<dbReference type="Pfam" id="PF01168">
    <property type="entry name" value="Ala_racemase_N"/>
    <property type="match status" value="1"/>
</dbReference>
<evidence type="ECO:0000313" key="4">
    <source>
        <dbReference type="Proteomes" id="UP001157125"/>
    </source>
</evidence>
<comment type="caution">
    <text evidence="3">The sequence shown here is derived from an EMBL/GenBank/DDBJ whole genome shotgun (WGS) entry which is preliminary data.</text>
</comment>
<gene>
    <name evidence="3" type="ORF">GCM10025876_15340</name>
</gene>
<dbReference type="RefSeq" id="WP_284327919.1">
    <property type="nucleotide sequence ID" value="NZ_BSUN01000001.1"/>
</dbReference>
<evidence type="ECO:0000313" key="3">
    <source>
        <dbReference type="EMBL" id="GMA35330.1"/>
    </source>
</evidence>
<protein>
    <recommendedName>
        <fullName evidence="2">Alanine racemase N-terminal domain-containing protein</fullName>
    </recommendedName>
</protein>
<dbReference type="EMBL" id="BSUN01000001">
    <property type="protein sequence ID" value="GMA35330.1"/>
    <property type="molecule type" value="Genomic_DNA"/>
</dbReference>
<proteinExistence type="predicted"/>
<evidence type="ECO:0000256" key="1">
    <source>
        <dbReference type="SAM" id="MobiDB-lite"/>
    </source>
</evidence>
<feature type="compositionally biased region" description="Basic and acidic residues" evidence="1">
    <location>
        <begin position="266"/>
        <end position="280"/>
    </location>
</feature>
<evidence type="ECO:0000259" key="2">
    <source>
        <dbReference type="Pfam" id="PF01168"/>
    </source>
</evidence>
<reference evidence="4" key="1">
    <citation type="journal article" date="2019" name="Int. J. Syst. Evol. Microbiol.">
        <title>The Global Catalogue of Microorganisms (GCM) 10K type strain sequencing project: providing services to taxonomists for standard genome sequencing and annotation.</title>
        <authorList>
            <consortium name="The Broad Institute Genomics Platform"/>
            <consortium name="The Broad Institute Genome Sequencing Center for Infectious Disease"/>
            <person name="Wu L."/>
            <person name="Ma J."/>
        </authorList>
    </citation>
    <scope>NUCLEOTIDE SEQUENCE [LARGE SCALE GENOMIC DNA]</scope>
    <source>
        <strain evidence="4">NBRC 112299</strain>
    </source>
</reference>
<dbReference type="Gene3D" id="2.40.37.30">
    <property type="match status" value="1"/>
</dbReference>
<feature type="domain" description="Alanine racemase N-terminal" evidence="2">
    <location>
        <begin position="33"/>
        <end position="225"/>
    </location>
</feature>
<dbReference type="InterPro" id="IPR029066">
    <property type="entry name" value="PLP-binding_barrel"/>
</dbReference>
<accession>A0ABQ6IC64</accession>
<keyword evidence="4" id="KW-1185">Reference proteome</keyword>
<sequence length="315" mass="33345">MFLELTRRRNPALIRDAVALHRAGLIPPNTSVIDLDAVGRNADACVAEAAAHGLTPFAMTKQIGRNPDVSAALVRHGITHAVGVDLECAIAARAGGLATGHLGHLVQIPRHSAAAAAALEPAYWTVFSLEKAREAGAASVAAGREQPVLARIHAEGDRFYRGHEGGFDAASIVEVADQIDAIDGVRFAGITSFPATLFDAAAGAAVSTPNLATLTRAKEALLASGRDHVEAQCPRHHLHVDSRHACRSGCHAGRARARAHGHHAASRGDRLGRGPGDRLRQRGVPPVGIRCLCLRGRPVRRPRARRRTHACPRGR</sequence>